<organism evidence="3 4">
    <name type="scientific">Lentinula aciculospora</name>
    <dbReference type="NCBI Taxonomy" id="153920"/>
    <lineage>
        <taxon>Eukaryota</taxon>
        <taxon>Fungi</taxon>
        <taxon>Dikarya</taxon>
        <taxon>Basidiomycota</taxon>
        <taxon>Agaricomycotina</taxon>
        <taxon>Agaricomycetes</taxon>
        <taxon>Agaricomycetidae</taxon>
        <taxon>Agaricales</taxon>
        <taxon>Marasmiineae</taxon>
        <taxon>Omphalotaceae</taxon>
        <taxon>Lentinula</taxon>
    </lineage>
</organism>
<reference evidence="3" key="1">
    <citation type="submission" date="2022-08" db="EMBL/GenBank/DDBJ databases">
        <title>A Global Phylogenomic Analysis of the Shiitake Genus Lentinula.</title>
        <authorList>
            <consortium name="DOE Joint Genome Institute"/>
            <person name="Sierra-Patev S."/>
            <person name="Min B."/>
            <person name="Naranjo-Ortiz M."/>
            <person name="Looney B."/>
            <person name="Konkel Z."/>
            <person name="Slot J.C."/>
            <person name="Sakamoto Y."/>
            <person name="Steenwyk J.L."/>
            <person name="Rokas A."/>
            <person name="Carro J."/>
            <person name="Camarero S."/>
            <person name="Ferreira P."/>
            <person name="Molpeceres G."/>
            <person name="Ruiz-Duenas F.J."/>
            <person name="Serrano A."/>
            <person name="Henrissat B."/>
            <person name="Drula E."/>
            <person name="Hughes K.W."/>
            <person name="Mata J.L."/>
            <person name="Ishikawa N.K."/>
            <person name="Vargas-Isla R."/>
            <person name="Ushijima S."/>
            <person name="Smith C.A."/>
            <person name="Ahrendt S."/>
            <person name="Andreopoulos W."/>
            <person name="He G."/>
            <person name="Labutti K."/>
            <person name="Lipzen A."/>
            <person name="Ng V."/>
            <person name="Riley R."/>
            <person name="Sandor L."/>
            <person name="Barry K."/>
            <person name="Martinez A.T."/>
            <person name="Xiao Y."/>
            <person name="Gibbons J.G."/>
            <person name="Terashima K."/>
            <person name="Grigoriev I.V."/>
            <person name="Hibbett D.S."/>
        </authorList>
    </citation>
    <scope>NUCLEOTIDE SEQUENCE</scope>
    <source>
        <strain evidence="3">JLM2183</strain>
    </source>
</reference>
<dbReference type="InterPro" id="IPR021109">
    <property type="entry name" value="Peptidase_aspartic_dom_sf"/>
</dbReference>
<evidence type="ECO:0000313" key="3">
    <source>
        <dbReference type="EMBL" id="KAJ4465143.1"/>
    </source>
</evidence>
<keyword evidence="1" id="KW-0175">Coiled coil</keyword>
<evidence type="ECO:0000313" key="4">
    <source>
        <dbReference type="Proteomes" id="UP001150266"/>
    </source>
</evidence>
<accession>A0A9W8ZRU5</accession>
<dbReference type="CDD" id="cd00303">
    <property type="entry name" value="retropepsin_like"/>
    <property type="match status" value="1"/>
</dbReference>
<evidence type="ECO:0000256" key="1">
    <source>
        <dbReference type="SAM" id="Coils"/>
    </source>
</evidence>
<feature type="region of interest" description="Disordered" evidence="2">
    <location>
        <begin position="290"/>
        <end position="317"/>
    </location>
</feature>
<dbReference type="Gene3D" id="2.40.70.10">
    <property type="entry name" value="Acid Proteases"/>
    <property type="match status" value="1"/>
</dbReference>
<dbReference type="OrthoDB" id="3048530at2759"/>
<dbReference type="Gene3D" id="3.10.10.10">
    <property type="entry name" value="HIV Type 1 Reverse Transcriptase, subunit A, domain 1"/>
    <property type="match status" value="1"/>
</dbReference>
<keyword evidence="4" id="KW-1185">Reference proteome</keyword>
<name>A0A9W8ZRU5_9AGAR</name>
<feature type="region of interest" description="Disordered" evidence="2">
    <location>
        <begin position="1"/>
        <end position="32"/>
    </location>
</feature>
<dbReference type="EMBL" id="JAOTPV010000090">
    <property type="protein sequence ID" value="KAJ4465143.1"/>
    <property type="molecule type" value="Genomic_DNA"/>
</dbReference>
<evidence type="ECO:0000256" key="2">
    <source>
        <dbReference type="SAM" id="MobiDB-lite"/>
    </source>
</evidence>
<feature type="region of interest" description="Disordered" evidence="2">
    <location>
        <begin position="210"/>
        <end position="240"/>
    </location>
</feature>
<protein>
    <submittedName>
        <fullName evidence="3">Uncharacterized protein</fullName>
    </submittedName>
</protein>
<comment type="caution">
    <text evidence="3">The sequence shown here is derived from an EMBL/GenBank/DDBJ whole genome shotgun (WGS) entry which is preliminary data.</text>
</comment>
<gene>
    <name evidence="3" type="ORF">J3R30DRAFT_3724440</name>
</gene>
<proteinExistence type="predicted"/>
<feature type="compositionally biased region" description="Low complexity" evidence="2">
    <location>
        <begin position="225"/>
        <end position="240"/>
    </location>
</feature>
<dbReference type="SUPFAM" id="SSF50630">
    <property type="entry name" value="Acid proteases"/>
    <property type="match status" value="1"/>
</dbReference>
<dbReference type="SUPFAM" id="SSF56672">
    <property type="entry name" value="DNA/RNA polymerases"/>
    <property type="match status" value="1"/>
</dbReference>
<dbReference type="InterPro" id="IPR043502">
    <property type="entry name" value="DNA/RNA_pol_sf"/>
</dbReference>
<sequence length="1293" mass="145747">MSGTSSLMPRPGSRDAPKLTAEGTEDPMKRKKWTVRYPEEQVAWEWKAMNEYSSATSTFSDFKTSVLRSYPGATDEERGTMRELNRLFKKYKNIASDDLDEYMALIRKFRAVKKELNPLTVAGAAVQVEPLVTNRELVEKFTRALDLGFRNAIYAALYVKDDVFVSSGQPIVNTLHIKGKTRSVPAGQKVRPDDMYDIDEVVAQGEAIARGTMPGTDPMSSVNPSASTSHNTSSSQIKQEHFQQQIQDLISEKIEVLLDTVKISQDQLRQENAKQMNDLMRIYQQSNVTRTGPAGYAPQQSSAGFEHNPNAKSQNADVRETNKVPYDWHNNLSSKDFCSEEGHVANECHHRQDLLEMGRIVLVNGRARLPGNYPIPIQPVGAVSEKDRIDFYYAEKERKEKEGMKSVNLVQSTPHNIPGMINTATMTTFLNNQLSEKEIRIANLEKELQSLSNPSSQMLYQGPSQMNQFVQQPYSIPQYNPMMQSQFSQVGWNPDGQMNNFVPSPNSTMQMLNSMYQNQNTMSSGYNNMPMAMQSNPTMAEAPTQNPSGKVVNKPSENSWIKTTKVDETQNWRKKTRENHKNIEFDAEEIPENPFINVKDVSELPMKGAANMAKGVHNTPVQHLSGQQQKDMSDSGPAYKFIAPIQKLGKVEEVVDRILDSQISIKAGELLSTSKPIREELKHRVTQQRIATSEGPKLTQVEDQFEGLKTPNCNTIDVQSLPSVTWEKKTERTNNGEQVSAFVVGDVVLQYLETLAPDEIPKQVVVAKSSQGLRSIYPLINGRVHVESLLDSGSQIVSTSQQKAEEAGLIWDPDIVIYMQSANRGLEKSLGLARNVPFLIGDLTVLLQVHVIREPAYDLLLGRPIDTLLQTYIQNFADGRQVITLTDPTTNRRITVPTFSKGFSNNLKDLIQKDQGEVAIIFEVDECGEVKIDKYCLPDKRKFTSDGLQNAYLVASLDATPHDRAAQKTLSSYLSSVYSGPSTTPLGVQVEVPQFHPVNFVKLLDMRKAKSPTRTPKTFENSDMILKTSEKWTDQISKTVSNFYFHYTPLSSFIFKLSESELNDLYPSEAAVDFEPVSVLAARKYKPVAKKVKPIIGELPQKFRIIREITGDPLKDMPKLSTHPPEFTPTGRYTLERKEIIDKIHSEDFLWPEERKLMHHLMMEQEKGFAWNDEERGKFREDFFPPVDMPVIPHTPWVEKNIPIPPGTYHEVCKAVKVKIDAGVYEPSHSSYRSRWFGVLKKDGKSIRLVHSLEPLNKVTIQHSGLPPATDELADQFAGYCQRSMSTHKTTSS</sequence>
<feature type="coiled-coil region" evidence="1">
    <location>
        <begin position="427"/>
        <end position="454"/>
    </location>
</feature>
<dbReference type="Proteomes" id="UP001150266">
    <property type="component" value="Unassembled WGS sequence"/>
</dbReference>